<organism evidence="2 3">
    <name type="scientific">Lithocarpus litseifolius</name>
    <dbReference type="NCBI Taxonomy" id="425828"/>
    <lineage>
        <taxon>Eukaryota</taxon>
        <taxon>Viridiplantae</taxon>
        <taxon>Streptophyta</taxon>
        <taxon>Embryophyta</taxon>
        <taxon>Tracheophyta</taxon>
        <taxon>Spermatophyta</taxon>
        <taxon>Magnoliopsida</taxon>
        <taxon>eudicotyledons</taxon>
        <taxon>Gunneridae</taxon>
        <taxon>Pentapetalae</taxon>
        <taxon>rosids</taxon>
        <taxon>fabids</taxon>
        <taxon>Fagales</taxon>
        <taxon>Fagaceae</taxon>
        <taxon>Lithocarpus</taxon>
    </lineage>
</organism>
<comment type="caution">
    <text evidence="2">The sequence shown here is derived from an EMBL/GenBank/DDBJ whole genome shotgun (WGS) entry which is preliminary data.</text>
</comment>
<sequence>MAKQARRMSRVDQLSRCSGTSQNSSSGSNNIHHQPSSKVQPTRFIRQKLNDGQPSRQSLVSSDASHFSHDCRTDFVSLQALAGEWADEISAKMGSITDDYLQKMINKLKLILTGTSNGQPSEIICRCQDCFKLICQIIKSYFKAGGHKPAVWHFCRFKGNLSNNPQGDLSWICGAITILTTNGTKSVTAKNSFEIVQELYMKATKSVENEEGGKLIAPQEDMHCSSEEHAQVQPLEQHQHLVDAGGAQTEHASRDAVPSSPNSLFSNFPSIPENQSVWPNLDLPNLPFHGTYSASTGATSPDQEQILADFFQTHPAVKAHINGLPESVLLTQRLATLLYYLNFVKAKDFNEPARAQVQEAWNDLTGAGCELQDLEPAVNKALTAEATRRKREELTATIQACQDQLDRLPLQNPDGPFLPL</sequence>
<dbReference type="EMBL" id="JAZDWU010000002">
    <property type="protein sequence ID" value="KAL0010512.1"/>
    <property type="molecule type" value="Genomic_DNA"/>
</dbReference>
<name>A0AAW2DJ28_9ROSI</name>
<evidence type="ECO:0000313" key="2">
    <source>
        <dbReference type="EMBL" id="KAL0010512.1"/>
    </source>
</evidence>
<keyword evidence="3" id="KW-1185">Reference proteome</keyword>
<dbReference type="Proteomes" id="UP001459277">
    <property type="component" value="Unassembled WGS sequence"/>
</dbReference>
<gene>
    <name evidence="2" type="ORF">SO802_005620</name>
</gene>
<protein>
    <submittedName>
        <fullName evidence="2">Uncharacterized protein</fullName>
    </submittedName>
</protein>
<evidence type="ECO:0000256" key="1">
    <source>
        <dbReference type="SAM" id="MobiDB-lite"/>
    </source>
</evidence>
<feature type="compositionally biased region" description="Low complexity" evidence="1">
    <location>
        <begin position="18"/>
        <end position="30"/>
    </location>
</feature>
<evidence type="ECO:0000313" key="3">
    <source>
        <dbReference type="Proteomes" id="UP001459277"/>
    </source>
</evidence>
<feature type="region of interest" description="Disordered" evidence="1">
    <location>
        <begin position="1"/>
        <end position="41"/>
    </location>
</feature>
<dbReference type="AlphaFoldDB" id="A0AAW2DJ28"/>
<proteinExistence type="predicted"/>
<feature type="compositionally biased region" description="Polar residues" evidence="1">
    <location>
        <begin position="31"/>
        <end position="40"/>
    </location>
</feature>
<reference evidence="2 3" key="1">
    <citation type="submission" date="2024-01" db="EMBL/GenBank/DDBJ databases">
        <title>A telomere-to-telomere, gap-free genome of sweet tea (Lithocarpus litseifolius).</title>
        <authorList>
            <person name="Zhou J."/>
        </authorList>
    </citation>
    <scope>NUCLEOTIDE SEQUENCE [LARGE SCALE GENOMIC DNA]</scope>
    <source>
        <strain evidence="2">Zhou-2022a</strain>
        <tissue evidence="2">Leaf</tissue>
    </source>
</reference>
<accession>A0AAW2DJ28</accession>